<accession>A0A392U377</accession>
<name>A0A392U377_9FABA</name>
<evidence type="ECO:0000313" key="2">
    <source>
        <dbReference type="Proteomes" id="UP000265520"/>
    </source>
</evidence>
<organism evidence="1 2">
    <name type="scientific">Trifolium medium</name>
    <dbReference type="NCBI Taxonomy" id="97028"/>
    <lineage>
        <taxon>Eukaryota</taxon>
        <taxon>Viridiplantae</taxon>
        <taxon>Streptophyta</taxon>
        <taxon>Embryophyta</taxon>
        <taxon>Tracheophyta</taxon>
        <taxon>Spermatophyta</taxon>
        <taxon>Magnoliopsida</taxon>
        <taxon>eudicotyledons</taxon>
        <taxon>Gunneridae</taxon>
        <taxon>Pentapetalae</taxon>
        <taxon>rosids</taxon>
        <taxon>fabids</taxon>
        <taxon>Fabales</taxon>
        <taxon>Fabaceae</taxon>
        <taxon>Papilionoideae</taxon>
        <taxon>50 kb inversion clade</taxon>
        <taxon>NPAAA clade</taxon>
        <taxon>Hologalegina</taxon>
        <taxon>IRL clade</taxon>
        <taxon>Trifolieae</taxon>
        <taxon>Trifolium</taxon>
    </lineage>
</organism>
<proteinExistence type="predicted"/>
<sequence>SISDEEEMLFQEILLGMELLRYSS</sequence>
<reference evidence="1 2" key="1">
    <citation type="journal article" date="2018" name="Front. Plant Sci.">
        <title>Red Clover (Trifolium pratense) and Zigzag Clover (T. medium) - A Picture of Genomic Similarities and Differences.</title>
        <authorList>
            <person name="Dluhosova J."/>
            <person name="Istvanek J."/>
            <person name="Nedelnik J."/>
            <person name="Repkova J."/>
        </authorList>
    </citation>
    <scope>NUCLEOTIDE SEQUENCE [LARGE SCALE GENOMIC DNA]</scope>
    <source>
        <strain evidence="2">cv. 10/8</strain>
        <tissue evidence="1">Leaf</tissue>
    </source>
</reference>
<evidence type="ECO:0000313" key="1">
    <source>
        <dbReference type="EMBL" id="MCI67154.1"/>
    </source>
</evidence>
<feature type="non-terminal residue" evidence="1">
    <location>
        <position position="1"/>
    </location>
</feature>
<protein>
    <submittedName>
        <fullName evidence="1">Uncharacterized protein</fullName>
    </submittedName>
</protein>
<dbReference type="AlphaFoldDB" id="A0A392U377"/>
<comment type="caution">
    <text evidence="1">The sequence shown here is derived from an EMBL/GenBank/DDBJ whole genome shotgun (WGS) entry which is preliminary data.</text>
</comment>
<dbReference type="EMBL" id="LXQA010710295">
    <property type="protein sequence ID" value="MCI67154.1"/>
    <property type="molecule type" value="Genomic_DNA"/>
</dbReference>
<dbReference type="Proteomes" id="UP000265520">
    <property type="component" value="Unassembled WGS sequence"/>
</dbReference>
<keyword evidence="2" id="KW-1185">Reference proteome</keyword>